<dbReference type="EMBL" id="JAUSVX010000001">
    <property type="protein sequence ID" value="MDQ0467093.1"/>
    <property type="molecule type" value="Genomic_DNA"/>
</dbReference>
<dbReference type="PANTHER" id="PTHR42280:SF1">
    <property type="entry name" value="CITG FAMILY PROTEIN"/>
    <property type="match status" value="1"/>
</dbReference>
<keyword evidence="1" id="KW-0328">Glycosyltransferase</keyword>
<keyword evidence="2" id="KW-1185">Reference proteome</keyword>
<dbReference type="EC" id="2.4.2.52" evidence="1"/>
<evidence type="ECO:0000313" key="2">
    <source>
        <dbReference type="Proteomes" id="UP001242480"/>
    </source>
</evidence>
<organism evidence="1 2">
    <name type="scientific">Labrys wisconsinensis</name>
    <dbReference type="NCBI Taxonomy" id="425677"/>
    <lineage>
        <taxon>Bacteria</taxon>
        <taxon>Pseudomonadati</taxon>
        <taxon>Pseudomonadota</taxon>
        <taxon>Alphaproteobacteria</taxon>
        <taxon>Hyphomicrobiales</taxon>
        <taxon>Xanthobacteraceae</taxon>
        <taxon>Labrys</taxon>
    </lineage>
</organism>
<dbReference type="Proteomes" id="UP001242480">
    <property type="component" value="Unassembled WGS sequence"/>
</dbReference>
<proteinExistence type="predicted"/>
<name>A0ABU0IYK2_9HYPH</name>
<comment type="caution">
    <text evidence="1">The sequence shown here is derived from an EMBL/GenBank/DDBJ whole genome shotgun (WGS) entry which is preliminary data.</text>
</comment>
<dbReference type="RefSeq" id="WP_307266308.1">
    <property type="nucleotide sequence ID" value="NZ_JAUSVX010000001.1"/>
</dbReference>
<dbReference type="GO" id="GO:0046917">
    <property type="term" value="F:triphosphoribosyl-dephospho-CoA synthase activity"/>
    <property type="evidence" value="ECO:0007669"/>
    <property type="project" value="UniProtKB-EC"/>
</dbReference>
<dbReference type="Pfam" id="PF01874">
    <property type="entry name" value="CitG"/>
    <property type="match status" value="1"/>
</dbReference>
<dbReference type="InterPro" id="IPR002736">
    <property type="entry name" value="CitG"/>
</dbReference>
<dbReference type="PANTHER" id="PTHR42280">
    <property type="entry name" value="CITG FAMILY PROTEIN"/>
    <property type="match status" value="1"/>
</dbReference>
<sequence length="278" mass="28921">MIAAEAIATAYREACLLELRALKPGNVHVFADGHGFTVADFEASAEVSAGPLAAPGRSVGQRVRGAVEATIARVSWNTNLGIVLLCAPLAAAAERPGELFAALEAVLDGLTVADTADVYAAIRCAAPSGLGSAAEHDVAEAPTVDLGAAMAVAAGRDRIARAYGDGFADMRKVGLPALAAARRRGLPEIWCASAVHLAFLSRFPDTHIERKHGRKQAREVHERARRLVAGLAPGPQGLEPLLAFDAALKRDGLNPGTSADFTVATLFCDVLSQCRSGK</sequence>
<protein>
    <submittedName>
        <fullName evidence="1">Triphosphoribosyl-dephospho-CoA synthase</fullName>
        <ecNumber evidence="1">2.4.2.52</ecNumber>
    </submittedName>
</protein>
<keyword evidence="1" id="KW-0808">Transferase</keyword>
<reference evidence="1 2" key="1">
    <citation type="submission" date="2023-07" db="EMBL/GenBank/DDBJ databases">
        <title>Genomic Encyclopedia of Type Strains, Phase IV (KMG-IV): sequencing the most valuable type-strain genomes for metagenomic binning, comparative biology and taxonomic classification.</title>
        <authorList>
            <person name="Goeker M."/>
        </authorList>
    </citation>
    <scope>NUCLEOTIDE SEQUENCE [LARGE SCALE GENOMIC DNA]</scope>
    <source>
        <strain evidence="1 2">DSM 19619</strain>
    </source>
</reference>
<evidence type="ECO:0000313" key="1">
    <source>
        <dbReference type="EMBL" id="MDQ0467093.1"/>
    </source>
</evidence>
<accession>A0ABU0IYK2</accession>
<dbReference type="GO" id="GO:0016757">
    <property type="term" value="F:glycosyltransferase activity"/>
    <property type="evidence" value="ECO:0007669"/>
    <property type="project" value="UniProtKB-KW"/>
</dbReference>
<dbReference type="Gene3D" id="1.10.4200.10">
    <property type="entry name" value="Triphosphoribosyl-dephospho-CoA protein"/>
    <property type="match status" value="1"/>
</dbReference>
<gene>
    <name evidence="1" type="ORF">QO011_000088</name>
</gene>